<dbReference type="Proteomes" id="UP000544054">
    <property type="component" value="Unassembled WGS sequence"/>
</dbReference>
<protein>
    <submittedName>
        <fullName evidence="1">Uncharacterized protein</fullName>
    </submittedName>
</protein>
<proteinExistence type="predicted"/>
<evidence type="ECO:0000313" key="1">
    <source>
        <dbReference type="EMBL" id="NML70976.1"/>
    </source>
</evidence>
<organism evidence="1 2">
    <name type="scientific">Chryseobacterium antibioticum</name>
    <dbReference type="NCBI Taxonomy" id="2728847"/>
    <lineage>
        <taxon>Bacteria</taxon>
        <taxon>Pseudomonadati</taxon>
        <taxon>Bacteroidota</taxon>
        <taxon>Flavobacteriia</taxon>
        <taxon>Flavobacteriales</taxon>
        <taxon>Weeksellaceae</taxon>
        <taxon>Chryseobacterium group</taxon>
        <taxon>Chryseobacterium</taxon>
    </lineage>
</organism>
<dbReference type="AlphaFoldDB" id="A0A7Y0AP74"/>
<sequence length="299" mass="35565">MSMNYIKIIFALLIVTAFLSCKSKKLNYVDYYHQVYAIDSAHRVDKDTLATIRKYKKLFRKYPPAQNERLEEYEVYIRYADKFHKKFGGIKSLDKLIAQSAPNWKYKREDQDFFKLYKKYGIDSIAVERKVLQWKKSLNKVLIDSFSIASARDQYNARVGPTVVKDDKKNAELLIWTFKNYGFPSRQKIGLYGNNEQFMHMGTLLNHMAGTEHYEYFKTKLLEYVRSGECTPRDYIEMVDKYQYIHHLQPIYGVYSHYDKNFNAEDSVRINRNRQAVGFPTFKQSSKMTKDFQKKINNH</sequence>
<evidence type="ECO:0000313" key="2">
    <source>
        <dbReference type="Proteomes" id="UP000544054"/>
    </source>
</evidence>
<accession>A0A7Y0AP74</accession>
<keyword evidence="2" id="KW-1185">Reference proteome</keyword>
<reference evidence="1 2" key="1">
    <citation type="submission" date="2020-04" db="EMBL/GenBank/DDBJ databases">
        <title>Chryseobacterium sp. RP-3-3 sp. nov., isolated from Jeju soil.</title>
        <authorList>
            <person name="Dahal R.H."/>
        </authorList>
    </citation>
    <scope>NUCLEOTIDE SEQUENCE [LARGE SCALE GENOMIC DNA]</scope>
    <source>
        <strain evidence="1 2">RP-3-3</strain>
    </source>
</reference>
<dbReference type="EMBL" id="JABBGI010000018">
    <property type="protein sequence ID" value="NML70976.1"/>
    <property type="molecule type" value="Genomic_DNA"/>
</dbReference>
<gene>
    <name evidence="1" type="ORF">HHL23_14395</name>
</gene>
<comment type="caution">
    <text evidence="1">The sequence shown here is derived from an EMBL/GenBank/DDBJ whole genome shotgun (WGS) entry which is preliminary data.</text>
</comment>
<name>A0A7Y0AP74_9FLAO</name>
<dbReference type="PROSITE" id="PS51257">
    <property type="entry name" value="PROKAR_LIPOPROTEIN"/>
    <property type="match status" value="1"/>
</dbReference>